<name>A4X595_SALTO</name>
<feature type="compositionally biased region" description="Basic and acidic residues" evidence="1">
    <location>
        <begin position="15"/>
        <end position="35"/>
    </location>
</feature>
<dbReference type="HOGENOM" id="CLU_051479_1_0_11"/>
<reference evidence="3" key="1">
    <citation type="journal article" date="2007" name="Proc. Natl. Acad. Sci. U.S.A.">
        <title>Genome sequencing reveals complex secondary metabolome in the marine actinomycete Salinispora tropica.</title>
        <authorList>
            <person name="Udwary D.W."/>
            <person name="Zeigler L."/>
            <person name="Asolkar R.N."/>
            <person name="Singan V."/>
            <person name="Lapidus A."/>
            <person name="Fenical W."/>
            <person name="Jensen P.R."/>
            <person name="Moore B.S."/>
        </authorList>
    </citation>
    <scope>NUCLEOTIDE SEQUENCE [LARGE SCALE GENOMIC DNA]</scope>
    <source>
        <strain evidence="3">ATCC BAA-916 / DSM 44818 / CNB-440</strain>
    </source>
</reference>
<dbReference type="Gene3D" id="3.40.109.10">
    <property type="entry name" value="NADH Oxidase"/>
    <property type="match status" value="1"/>
</dbReference>
<sequence>MGRASHNPSGRMVRRRQDLRPVRSAGEYRRMDRQPRPGALRVRHDVFEGRVESMSQTDHALTTALAQAAATAGRAPSVHNTQPWRWRVLPDTLELRVVRDRQLTATDPEGRLLILSCGAALHHARVALAAEGWQAVVERIPDPGDEDLLARLTGLTRVGADPEAMHLVQCMRIRHTDRRPVGDEPVTDSALTEITEAATAEGVRLQQLDRDQVLQLATAASQADTVESEDPQLRTELAYWTSRADDVGLPAAVLPESPPQTTVPGRDFGRAGTLPVGPGHDQAAGYALLYGDEDEPITWLRAGEALSAGWLTATRLGVSMVPLSGVIEVPSTRAELRGVLAGMGYPYLVLRLGRADPTHAGPPHTPRLAMEQVVDTSAVRDT</sequence>
<dbReference type="NCBIfam" id="NF047509">
    <property type="entry name" value="Rv3131_FMN_oxido"/>
    <property type="match status" value="1"/>
</dbReference>
<proteinExistence type="predicted"/>
<accession>A4X595</accession>
<evidence type="ECO:0008006" key="4">
    <source>
        <dbReference type="Google" id="ProtNLM"/>
    </source>
</evidence>
<gene>
    <name evidence="2" type="ordered locus">Strop_1579</name>
</gene>
<dbReference type="PANTHER" id="PTHR23026">
    <property type="entry name" value="NADPH NITROREDUCTASE"/>
    <property type="match status" value="1"/>
</dbReference>
<evidence type="ECO:0000256" key="1">
    <source>
        <dbReference type="SAM" id="MobiDB-lite"/>
    </source>
</evidence>
<dbReference type="PATRIC" id="fig|369723.5.peg.1615"/>
<dbReference type="STRING" id="369723.Strop_1579"/>
<evidence type="ECO:0000313" key="2">
    <source>
        <dbReference type="EMBL" id="ABP54045.1"/>
    </source>
</evidence>
<dbReference type="PANTHER" id="PTHR23026:SF123">
    <property type="entry name" value="NAD(P)H NITROREDUCTASE RV3131-RELATED"/>
    <property type="match status" value="1"/>
</dbReference>
<dbReference type="Proteomes" id="UP000000235">
    <property type="component" value="Chromosome"/>
</dbReference>
<organism evidence="2 3">
    <name type="scientific">Salinispora tropica (strain ATCC BAA-916 / DSM 44818 / JCM 13857 / NBRC 105044 / CNB-440)</name>
    <dbReference type="NCBI Taxonomy" id="369723"/>
    <lineage>
        <taxon>Bacteria</taxon>
        <taxon>Bacillati</taxon>
        <taxon>Actinomycetota</taxon>
        <taxon>Actinomycetes</taxon>
        <taxon>Micromonosporales</taxon>
        <taxon>Micromonosporaceae</taxon>
        <taxon>Salinispora</taxon>
    </lineage>
</organism>
<dbReference type="InterPro" id="IPR050627">
    <property type="entry name" value="Nitroreductase/BluB"/>
</dbReference>
<evidence type="ECO:0000313" key="3">
    <source>
        <dbReference type="Proteomes" id="UP000000235"/>
    </source>
</evidence>
<dbReference type="GO" id="GO:0016491">
    <property type="term" value="F:oxidoreductase activity"/>
    <property type="evidence" value="ECO:0007669"/>
    <property type="project" value="InterPro"/>
</dbReference>
<protein>
    <recommendedName>
        <fullName evidence="4">Nitroreductase</fullName>
    </recommendedName>
</protein>
<dbReference type="KEGG" id="stp:Strop_1579"/>
<feature type="region of interest" description="Disordered" evidence="1">
    <location>
        <begin position="1"/>
        <end position="38"/>
    </location>
</feature>
<dbReference type="SUPFAM" id="SSF55469">
    <property type="entry name" value="FMN-dependent nitroreductase-like"/>
    <property type="match status" value="2"/>
</dbReference>
<keyword evidence="3" id="KW-1185">Reference proteome</keyword>
<dbReference type="eggNOG" id="COG0778">
    <property type="taxonomic scope" value="Bacteria"/>
</dbReference>
<dbReference type="AlphaFoldDB" id="A4X595"/>
<dbReference type="EMBL" id="CP000667">
    <property type="protein sequence ID" value="ABP54045.1"/>
    <property type="molecule type" value="Genomic_DNA"/>
</dbReference>
<dbReference type="InterPro" id="IPR000415">
    <property type="entry name" value="Nitroreductase-like"/>
</dbReference>